<dbReference type="Gene3D" id="2.40.30.10">
    <property type="entry name" value="Translation factors"/>
    <property type="match status" value="1"/>
</dbReference>
<keyword evidence="9" id="KW-0560">Oxidoreductase</keyword>
<dbReference type="Pfam" id="PF01794">
    <property type="entry name" value="Ferric_reduct"/>
    <property type="match status" value="1"/>
</dbReference>
<keyword evidence="4 14" id="KW-0812">Transmembrane</keyword>
<dbReference type="InterPro" id="IPR001433">
    <property type="entry name" value="OxRdtase_FAD/NAD-bd"/>
</dbReference>
<keyword evidence="11" id="KW-0411">Iron-sulfur</keyword>
<dbReference type="PANTHER" id="PTHR47354:SF8">
    <property type="entry name" value="1,2-PHENYLACETYL-COA EPOXIDASE, SUBUNIT E"/>
    <property type="match status" value="1"/>
</dbReference>
<keyword evidence="18" id="KW-1185">Reference proteome</keyword>
<dbReference type="Gene3D" id="3.40.50.80">
    <property type="entry name" value="Nucleotide-binding domain of ferredoxin-NADP reductase (FNR) module"/>
    <property type="match status" value="1"/>
</dbReference>
<dbReference type="SUPFAM" id="SSF63380">
    <property type="entry name" value="Riboflavin synthase domain-like"/>
    <property type="match status" value="1"/>
</dbReference>
<feature type="transmembrane region" description="Helical" evidence="14">
    <location>
        <begin position="177"/>
        <end position="197"/>
    </location>
</feature>
<organism evidence="17 18">
    <name type="scientific">Mameliella alba</name>
    <dbReference type="NCBI Taxonomy" id="561184"/>
    <lineage>
        <taxon>Bacteria</taxon>
        <taxon>Pseudomonadati</taxon>
        <taxon>Pseudomonadota</taxon>
        <taxon>Alphaproteobacteria</taxon>
        <taxon>Rhodobacterales</taxon>
        <taxon>Roseobacteraceae</taxon>
        <taxon>Mameliella</taxon>
    </lineage>
</organism>
<keyword evidence="8 14" id="KW-1133">Transmembrane helix</keyword>
<dbReference type="OrthoDB" id="9792185at2"/>
<keyword evidence="6" id="KW-0479">Metal-binding</keyword>
<dbReference type="GO" id="GO:0046872">
    <property type="term" value="F:metal ion binding"/>
    <property type="evidence" value="ECO:0007669"/>
    <property type="project" value="UniProtKB-KW"/>
</dbReference>
<evidence type="ECO:0000256" key="1">
    <source>
        <dbReference type="ARBA" id="ARBA00001974"/>
    </source>
</evidence>
<dbReference type="GO" id="GO:0050660">
    <property type="term" value="F:flavin adenine dinucleotide binding"/>
    <property type="evidence" value="ECO:0007669"/>
    <property type="project" value="TreeGrafter"/>
</dbReference>
<dbReference type="InterPro" id="IPR017938">
    <property type="entry name" value="Riboflavin_synthase-like_b-brl"/>
</dbReference>
<dbReference type="InterPro" id="IPR017927">
    <property type="entry name" value="FAD-bd_FR_type"/>
</dbReference>
<evidence type="ECO:0000256" key="12">
    <source>
        <dbReference type="ARBA" id="ARBA00023136"/>
    </source>
</evidence>
<dbReference type="PRINTS" id="PR00371">
    <property type="entry name" value="FPNCR"/>
</dbReference>
<dbReference type="Pfam" id="PF00175">
    <property type="entry name" value="NAD_binding_1"/>
    <property type="match status" value="1"/>
</dbReference>
<evidence type="ECO:0000256" key="13">
    <source>
        <dbReference type="ARBA" id="ARBA00034078"/>
    </source>
</evidence>
<feature type="transmembrane region" description="Helical" evidence="14">
    <location>
        <begin position="147"/>
        <end position="165"/>
    </location>
</feature>
<keyword evidence="5" id="KW-0001">2Fe-2S</keyword>
<evidence type="ECO:0000313" key="17">
    <source>
        <dbReference type="EMBL" id="KHQ53233.1"/>
    </source>
</evidence>
<keyword evidence="10" id="KW-0408">Iron</keyword>
<feature type="domain" description="FAD-binding FR-type" evidence="16">
    <location>
        <begin position="202"/>
        <end position="303"/>
    </location>
</feature>
<evidence type="ECO:0000256" key="9">
    <source>
        <dbReference type="ARBA" id="ARBA00023002"/>
    </source>
</evidence>
<feature type="transmembrane region" description="Helical" evidence="14">
    <location>
        <begin position="37"/>
        <end position="54"/>
    </location>
</feature>
<name>A0A0B3S2P8_9RHOB</name>
<dbReference type="GO" id="GO:0051537">
    <property type="term" value="F:2 iron, 2 sulfur cluster binding"/>
    <property type="evidence" value="ECO:0007669"/>
    <property type="project" value="UniProtKB-KW"/>
</dbReference>
<dbReference type="GO" id="GO:0016491">
    <property type="term" value="F:oxidoreductase activity"/>
    <property type="evidence" value="ECO:0007669"/>
    <property type="project" value="UniProtKB-KW"/>
</dbReference>
<feature type="signal peptide" evidence="15">
    <location>
        <begin position="1"/>
        <end position="21"/>
    </location>
</feature>
<evidence type="ECO:0000256" key="11">
    <source>
        <dbReference type="ARBA" id="ARBA00023014"/>
    </source>
</evidence>
<evidence type="ECO:0000256" key="6">
    <source>
        <dbReference type="ARBA" id="ARBA00022723"/>
    </source>
</evidence>
<reference evidence="17 18" key="1">
    <citation type="submission" date="2014-10" db="EMBL/GenBank/DDBJ databases">
        <title>Genome sequence of Ponticoccus sp. strain UMTAT08 isolated from clonal culture of toxic dinoflagellate Alexandrium tamiyavanichii.</title>
        <authorList>
            <person name="Gan H.Y."/>
            <person name="Muhd D.-D."/>
            <person name="Mohd Noor M.E."/>
            <person name="Yeong Y.S."/>
            <person name="Usup G."/>
        </authorList>
    </citation>
    <scope>NUCLEOTIDE SEQUENCE [LARGE SCALE GENOMIC DNA]</scope>
    <source>
        <strain evidence="17 18">UMTAT08</strain>
    </source>
</reference>
<dbReference type="PRINTS" id="PR00410">
    <property type="entry name" value="PHEHYDRXLASE"/>
</dbReference>
<dbReference type="RefSeq" id="WP_043141067.1">
    <property type="nucleotide sequence ID" value="NZ_JSUQ01000008.1"/>
</dbReference>
<feature type="transmembrane region" description="Helical" evidence="14">
    <location>
        <begin position="75"/>
        <end position="93"/>
    </location>
</feature>
<evidence type="ECO:0000313" key="18">
    <source>
        <dbReference type="Proteomes" id="UP000030960"/>
    </source>
</evidence>
<dbReference type="Proteomes" id="UP000030960">
    <property type="component" value="Unassembled WGS sequence"/>
</dbReference>
<dbReference type="InterPro" id="IPR013130">
    <property type="entry name" value="Fe3_Rdtase_TM_dom"/>
</dbReference>
<evidence type="ECO:0000256" key="3">
    <source>
        <dbReference type="ARBA" id="ARBA00022630"/>
    </source>
</evidence>
<keyword evidence="15" id="KW-0732">Signal</keyword>
<evidence type="ECO:0000256" key="10">
    <source>
        <dbReference type="ARBA" id="ARBA00023004"/>
    </source>
</evidence>
<feature type="chain" id="PRO_5002098023" evidence="15">
    <location>
        <begin position="22"/>
        <end position="439"/>
    </location>
</feature>
<comment type="caution">
    <text evidence="17">The sequence shown here is derived from an EMBL/GenBank/DDBJ whole genome shotgun (WGS) entry which is preliminary data.</text>
</comment>
<keyword evidence="12 14" id="KW-0472">Membrane</keyword>
<comment type="cofactor">
    <cofactor evidence="1">
        <name>FAD</name>
        <dbReference type="ChEBI" id="CHEBI:57692"/>
    </cofactor>
</comment>
<evidence type="ECO:0000256" key="8">
    <source>
        <dbReference type="ARBA" id="ARBA00022989"/>
    </source>
</evidence>
<dbReference type="GO" id="GO:0016020">
    <property type="term" value="C:membrane"/>
    <property type="evidence" value="ECO:0007669"/>
    <property type="project" value="UniProtKB-SubCell"/>
</dbReference>
<gene>
    <name evidence="17" type="ORF">OA50_02260</name>
</gene>
<evidence type="ECO:0000256" key="14">
    <source>
        <dbReference type="SAM" id="Phobius"/>
    </source>
</evidence>
<feature type="transmembrane region" description="Helical" evidence="14">
    <location>
        <begin position="113"/>
        <end position="135"/>
    </location>
</feature>
<evidence type="ECO:0000259" key="16">
    <source>
        <dbReference type="PROSITE" id="PS51384"/>
    </source>
</evidence>
<dbReference type="InterPro" id="IPR001709">
    <property type="entry name" value="Flavoprot_Pyr_Nucl_cyt_Rdtase"/>
</dbReference>
<dbReference type="InterPro" id="IPR039261">
    <property type="entry name" value="FNR_nucleotide-bd"/>
</dbReference>
<dbReference type="PANTHER" id="PTHR47354">
    <property type="entry name" value="NADH OXIDOREDUCTASE HCR"/>
    <property type="match status" value="1"/>
</dbReference>
<protein>
    <submittedName>
        <fullName evidence="17">Oxidoreductase FAD/NAD(P)-binding domain protein</fullName>
    </submittedName>
</protein>
<accession>A0A0B3S2P8</accession>
<keyword evidence="7" id="KW-0274">FAD</keyword>
<evidence type="ECO:0000256" key="4">
    <source>
        <dbReference type="ARBA" id="ARBA00022692"/>
    </source>
</evidence>
<dbReference type="STRING" id="561184.SAMN05216376_11445"/>
<evidence type="ECO:0000256" key="5">
    <source>
        <dbReference type="ARBA" id="ARBA00022714"/>
    </source>
</evidence>
<evidence type="ECO:0000256" key="15">
    <source>
        <dbReference type="SAM" id="SignalP"/>
    </source>
</evidence>
<proteinExistence type="predicted"/>
<dbReference type="SUPFAM" id="SSF52343">
    <property type="entry name" value="Ferredoxin reductase-like, C-terminal NADP-linked domain"/>
    <property type="match status" value="1"/>
</dbReference>
<dbReference type="EMBL" id="JSUQ01000008">
    <property type="protein sequence ID" value="KHQ53233.1"/>
    <property type="molecule type" value="Genomic_DNA"/>
</dbReference>
<evidence type="ECO:0000256" key="2">
    <source>
        <dbReference type="ARBA" id="ARBA00004141"/>
    </source>
</evidence>
<comment type="subcellular location">
    <subcellularLocation>
        <location evidence="2">Membrane</location>
        <topology evidence="2">Multi-pass membrane protein</topology>
    </subcellularLocation>
</comment>
<dbReference type="PROSITE" id="PS51384">
    <property type="entry name" value="FAD_FR"/>
    <property type="match status" value="1"/>
</dbReference>
<comment type="cofactor">
    <cofactor evidence="13">
        <name>[2Fe-2S] cluster</name>
        <dbReference type="ChEBI" id="CHEBI:190135"/>
    </cofactor>
</comment>
<dbReference type="CDD" id="cd06198">
    <property type="entry name" value="FNR_like_3"/>
    <property type="match status" value="1"/>
</dbReference>
<evidence type="ECO:0000256" key="7">
    <source>
        <dbReference type="ARBA" id="ARBA00022827"/>
    </source>
</evidence>
<keyword evidence="3" id="KW-0285">Flavoprotein</keyword>
<dbReference type="InterPro" id="IPR050415">
    <property type="entry name" value="MRET"/>
</dbReference>
<sequence length="439" mass="47992">MPAAFLVLFYLALTCAPLALAALQGHPPRPLRDELASGVALAGLAILLVEFALSGRFRVISGRIGMDVTMRLHQLLARAASMLILLHPFLYSGPQSLRPGLTAPGSTALNFDWSGLWPGIVAWLLLGAVMVMALGRDGLYRHEIWRALHGIMALVMAGLGVLHATRAGRYSGDPALWGFWWALFAIAVLSLAWVYAVKPLMKARRPWRVGSVTRLADRTWELCLDPEGHKGLHYLPGHFAWISIGKPAVSLNENPFSIASAPAEGGRLRFVIKELGDFTNRLGRVTPGTRAWVDAPFGSLTLKRHRKAGGVAMIAGGVGIAPLLSHLRQLDADDDPRPRVLFYANRAEEQIAYREELHRRGQTGPLRVVHVLSDPPEGWQGETGFVTSEVLTRHLDAEALKSWVFVLCGPPPMLHAVEDALLGLGVSARNILLEQFSYD</sequence>
<dbReference type="AlphaFoldDB" id="A0A0B3S2P8"/>